<evidence type="ECO:0008006" key="4">
    <source>
        <dbReference type="Google" id="ProtNLM"/>
    </source>
</evidence>
<dbReference type="GO" id="GO:0006629">
    <property type="term" value="P:lipid metabolic process"/>
    <property type="evidence" value="ECO:0007669"/>
    <property type="project" value="InterPro"/>
</dbReference>
<evidence type="ECO:0000256" key="1">
    <source>
        <dbReference type="SAM" id="SignalP"/>
    </source>
</evidence>
<keyword evidence="3" id="KW-1185">Reference proteome</keyword>
<dbReference type="SUPFAM" id="SSF51695">
    <property type="entry name" value="PLC-like phosphodiesterases"/>
    <property type="match status" value="1"/>
</dbReference>
<dbReference type="OrthoDB" id="195526at2"/>
<accession>A0A365Y3K9</accession>
<organism evidence="2 3">
    <name type="scientific">Chitinophaga flava</name>
    <dbReference type="NCBI Taxonomy" id="2259036"/>
    <lineage>
        <taxon>Bacteria</taxon>
        <taxon>Pseudomonadati</taxon>
        <taxon>Bacteroidota</taxon>
        <taxon>Chitinophagia</taxon>
        <taxon>Chitinophagales</taxon>
        <taxon>Chitinophagaceae</taxon>
        <taxon>Chitinophaga</taxon>
    </lineage>
</organism>
<proteinExistence type="predicted"/>
<dbReference type="Pfam" id="PF16670">
    <property type="entry name" value="PI-PLC-C1"/>
    <property type="match status" value="1"/>
</dbReference>
<gene>
    <name evidence="2" type="ORF">DF182_07800</name>
</gene>
<dbReference type="InterPro" id="IPR017946">
    <property type="entry name" value="PLC-like_Pdiesterase_TIM-brl"/>
</dbReference>
<name>A0A365Y3K9_9BACT</name>
<protein>
    <recommendedName>
        <fullName evidence="4">Calcium-dependent phosphoinositide phospholipase C</fullName>
    </recommendedName>
</protein>
<dbReference type="CDD" id="cd08589">
    <property type="entry name" value="PI-PLCc_SaPLC1_like"/>
    <property type="match status" value="1"/>
</dbReference>
<reference evidence="2 3" key="1">
    <citation type="submission" date="2018-05" db="EMBL/GenBank/DDBJ databases">
        <title>Chitinophaga sp. K3CV102501T nov., isolated from isolated from a monsoon evergreen broad-leaved forest soil.</title>
        <authorList>
            <person name="Lv Y."/>
        </authorList>
    </citation>
    <scope>NUCLEOTIDE SEQUENCE [LARGE SCALE GENOMIC DNA]</scope>
    <source>
        <strain evidence="2 3">GDMCC 1.1325</strain>
    </source>
</reference>
<evidence type="ECO:0000313" key="2">
    <source>
        <dbReference type="EMBL" id="RBL92475.1"/>
    </source>
</evidence>
<comment type="caution">
    <text evidence="2">The sequence shown here is derived from an EMBL/GenBank/DDBJ whole genome shotgun (WGS) entry which is preliminary data.</text>
</comment>
<dbReference type="EMBL" id="QFFJ01000001">
    <property type="protein sequence ID" value="RBL92475.1"/>
    <property type="molecule type" value="Genomic_DNA"/>
</dbReference>
<keyword evidence="1" id="KW-0732">Signal</keyword>
<dbReference type="AlphaFoldDB" id="A0A365Y3K9"/>
<evidence type="ECO:0000313" key="3">
    <source>
        <dbReference type="Proteomes" id="UP000253410"/>
    </source>
</evidence>
<sequence length="400" mass="44590">MHTIINRALATVLLSSAAVAGFAQSSKKTSAQLDALKINQVQVLGTHNSYAKPVDAAVLAYIDPILEKMAKGYFANMSKEQAAAFHEFHPNEMKMSEGLKYNHPPFDVQLDAGVRSLEIDVHYDPTGNRFNDPAAYRELRKKGYENLAPFETKDLDKPGFKVLHMADIDFRTHYTTFKGALTAMKSWSDAHPGHFPIYVMIEAKDKGLPLFPNSAQVLPFDEKAFDELDQEVVSVLGRDKLITPDDVRGKFPTLREAVLARNWPTVKAASGKFIFLLLPSTAGMNLVSDYAKNKPNLEGRIMFMQSLPQDTYAAFFLLDNAIVRQKEIQQYVQQGFLVRTRADIETYEAKVNDHTRADAAFKSGAQIISTDFFRKGNGYGTPYFVNLPGGGEARANPVNK</sequence>
<dbReference type="RefSeq" id="WP_113615077.1">
    <property type="nucleotide sequence ID" value="NZ_QFFJ01000001.1"/>
</dbReference>
<dbReference type="Gene3D" id="3.20.20.190">
    <property type="entry name" value="Phosphatidylinositol (PI) phosphodiesterase"/>
    <property type="match status" value="1"/>
</dbReference>
<feature type="chain" id="PRO_5017016822" description="Calcium-dependent phosphoinositide phospholipase C" evidence="1">
    <location>
        <begin position="21"/>
        <end position="400"/>
    </location>
</feature>
<dbReference type="InterPro" id="IPR032075">
    <property type="entry name" value="PI-PLC-C1"/>
</dbReference>
<dbReference type="Proteomes" id="UP000253410">
    <property type="component" value="Unassembled WGS sequence"/>
</dbReference>
<dbReference type="GO" id="GO:0008081">
    <property type="term" value="F:phosphoric diester hydrolase activity"/>
    <property type="evidence" value="ECO:0007669"/>
    <property type="project" value="InterPro"/>
</dbReference>
<feature type="signal peptide" evidence="1">
    <location>
        <begin position="1"/>
        <end position="20"/>
    </location>
</feature>